<comment type="cofactor">
    <cofactor evidence="1">
        <name>Mg(2+)</name>
        <dbReference type="ChEBI" id="CHEBI:18420"/>
    </cofactor>
</comment>
<evidence type="ECO:0000256" key="2">
    <source>
        <dbReference type="ARBA" id="ARBA00012146"/>
    </source>
</evidence>
<keyword evidence="4 6" id="KW-0378">Hydrolase</keyword>
<keyword evidence="3" id="KW-0479">Metal-binding</keyword>
<name>A0A5B9QME9_9BACT</name>
<dbReference type="Gene3D" id="3.90.80.10">
    <property type="entry name" value="Inorganic pyrophosphatase"/>
    <property type="match status" value="1"/>
</dbReference>
<accession>A0A5B9QME9</accession>
<dbReference type="Proteomes" id="UP000325286">
    <property type="component" value="Chromosome"/>
</dbReference>
<evidence type="ECO:0000256" key="5">
    <source>
        <dbReference type="ARBA" id="ARBA00022842"/>
    </source>
</evidence>
<gene>
    <name evidence="6" type="primary">ppa</name>
    <name evidence="6" type="ORF">UC8_07680</name>
</gene>
<dbReference type="AlphaFoldDB" id="A0A5B9QME9"/>
<dbReference type="InterPro" id="IPR008162">
    <property type="entry name" value="Pyrophosphatase"/>
</dbReference>
<dbReference type="Pfam" id="PF00719">
    <property type="entry name" value="Pyrophosphatase"/>
    <property type="match status" value="1"/>
</dbReference>
<evidence type="ECO:0000256" key="3">
    <source>
        <dbReference type="ARBA" id="ARBA00022723"/>
    </source>
</evidence>
<dbReference type="RefSeq" id="WP_068141113.1">
    <property type="nucleotide sequence ID" value="NZ_CP042914.1"/>
</dbReference>
<dbReference type="GO" id="GO:0005737">
    <property type="term" value="C:cytoplasm"/>
    <property type="evidence" value="ECO:0007669"/>
    <property type="project" value="InterPro"/>
</dbReference>
<proteinExistence type="predicted"/>
<dbReference type="SUPFAM" id="SSF50324">
    <property type="entry name" value="Inorganic pyrophosphatase"/>
    <property type="match status" value="1"/>
</dbReference>
<dbReference type="InterPro" id="IPR036649">
    <property type="entry name" value="Pyrophosphatase_sf"/>
</dbReference>
<organism evidence="6 7">
    <name type="scientific">Roseimaritima ulvae</name>
    <dbReference type="NCBI Taxonomy" id="980254"/>
    <lineage>
        <taxon>Bacteria</taxon>
        <taxon>Pseudomonadati</taxon>
        <taxon>Planctomycetota</taxon>
        <taxon>Planctomycetia</taxon>
        <taxon>Pirellulales</taxon>
        <taxon>Pirellulaceae</taxon>
        <taxon>Roseimaritima</taxon>
    </lineage>
</organism>
<evidence type="ECO:0000313" key="7">
    <source>
        <dbReference type="Proteomes" id="UP000325286"/>
    </source>
</evidence>
<dbReference type="GO" id="GO:0000287">
    <property type="term" value="F:magnesium ion binding"/>
    <property type="evidence" value="ECO:0007669"/>
    <property type="project" value="InterPro"/>
</dbReference>
<evidence type="ECO:0000313" key="6">
    <source>
        <dbReference type="EMBL" id="QEG38810.1"/>
    </source>
</evidence>
<dbReference type="EMBL" id="CP042914">
    <property type="protein sequence ID" value="QEG38810.1"/>
    <property type="molecule type" value="Genomic_DNA"/>
</dbReference>
<dbReference type="OrthoDB" id="5187599at2"/>
<sequence length="80" mass="9111">MIDEGKVGHKVISVATADAEFSGFTDLESLSAHRLEMVRRFFIDYKTLEEKEVEVQDFSSGKQALEVIDNAIRKYASEKR</sequence>
<dbReference type="EC" id="3.6.1.1" evidence="2"/>
<reference evidence="6 7" key="1">
    <citation type="submission" date="2019-08" db="EMBL/GenBank/DDBJ databases">
        <title>Deep-cultivation of Planctomycetes and their phenomic and genomic characterization uncovers novel biology.</title>
        <authorList>
            <person name="Wiegand S."/>
            <person name="Jogler M."/>
            <person name="Boedeker C."/>
            <person name="Pinto D."/>
            <person name="Vollmers J."/>
            <person name="Rivas-Marin E."/>
            <person name="Kohn T."/>
            <person name="Peeters S.H."/>
            <person name="Heuer A."/>
            <person name="Rast P."/>
            <person name="Oberbeckmann S."/>
            <person name="Bunk B."/>
            <person name="Jeske O."/>
            <person name="Meyerdierks A."/>
            <person name="Storesund J.E."/>
            <person name="Kallscheuer N."/>
            <person name="Luecker S."/>
            <person name="Lage O.M."/>
            <person name="Pohl T."/>
            <person name="Merkel B.J."/>
            <person name="Hornburger P."/>
            <person name="Mueller R.-W."/>
            <person name="Bruemmer F."/>
            <person name="Labrenz M."/>
            <person name="Spormann A.M."/>
            <person name="Op den Camp H."/>
            <person name="Overmann J."/>
            <person name="Amann R."/>
            <person name="Jetten M.S.M."/>
            <person name="Mascher T."/>
            <person name="Medema M.H."/>
            <person name="Devos D.P."/>
            <person name="Kaster A.-K."/>
            <person name="Ovreas L."/>
            <person name="Rohde M."/>
            <person name="Galperin M.Y."/>
            <person name="Jogler C."/>
        </authorList>
    </citation>
    <scope>NUCLEOTIDE SEQUENCE [LARGE SCALE GENOMIC DNA]</scope>
    <source>
        <strain evidence="6 7">UC8</strain>
    </source>
</reference>
<protein>
    <recommendedName>
        <fullName evidence="2">inorganic diphosphatase</fullName>
        <ecNumber evidence="2">3.6.1.1</ecNumber>
    </recommendedName>
</protein>
<dbReference type="KEGG" id="rul:UC8_07680"/>
<evidence type="ECO:0000256" key="1">
    <source>
        <dbReference type="ARBA" id="ARBA00001946"/>
    </source>
</evidence>
<dbReference type="GO" id="GO:0004427">
    <property type="term" value="F:inorganic diphosphate phosphatase activity"/>
    <property type="evidence" value="ECO:0007669"/>
    <property type="project" value="UniProtKB-EC"/>
</dbReference>
<dbReference type="GO" id="GO:0006796">
    <property type="term" value="P:phosphate-containing compound metabolic process"/>
    <property type="evidence" value="ECO:0007669"/>
    <property type="project" value="InterPro"/>
</dbReference>
<keyword evidence="7" id="KW-1185">Reference proteome</keyword>
<evidence type="ECO:0000256" key="4">
    <source>
        <dbReference type="ARBA" id="ARBA00022801"/>
    </source>
</evidence>
<keyword evidence="5" id="KW-0460">Magnesium</keyword>
<dbReference type="PANTHER" id="PTHR10286">
    <property type="entry name" value="INORGANIC PYROPHOSPHATASE"/>
    <property type="match status" value="1"/>
</dbReference>